<name>A0A379FTH8_PRORE</name>
<accession>A0A379FTH8</accession>
<protein>
    <recommendedName>
        <fullName evidence="3">WGR domain-containing protein</fullName>
    </recommendedName>
</protein>
<evidence type="ECO:0000313" key="1">
    <source>
        <dbReference type="EMBL" id="SUC31978.1"/>
    </source>
</evidence>
<dbReference type="AlphaFoldDB" id="A0A379FTH8"/>
<proteinExistence type="predicted"/>
<reference evidence="1 2" key="1">
    <citation type="submission" date="2018-06" db="EMBL/GenBank/DDBJ databases">
        <authorList>
            <consortium name="Pathogen Informatics"/>
            <person name="Doyle S."/>
        </authorList>
    </citation>
    <scope>NUCLEOTIDE SEQUENCE [LARGE SCALE GENOMIC DNA]</scope>
    <source>
        <strain evidence="1 2">NCTC11801</strain>
    </source>
</reference>
<evidence type="ECO:0008006" key="3">
    <source>
        <dbReference type="Google" id="ProtNLM"/>
    </source>
</evidence>
<dbReference type="Proteomes" id="UP000254208">
    <property type="component" value="Unassembled WGS sequence"/>
</dbReference>
<sequence length="73" mass="8957">MLTWRWENKYRWYEAELCFDLFGDLLLIQRWGGLGNNLMDKKQSLLLIFLSGVAMLFKIDQERKRRKPPYFRV</sequence>
<organism evidence="1 2">
    <name type="scientific">Providencia rettgeri</name>
    <dbReference type="NCBI Taxonomy" id="587"/>
    <lineage>
        <taxon>Bacteria</taxon>
        <taxon>Pseudomonadati</taxon>
        <taxon>Pseudomonadota</taxon>
        <taxon>Gammaproteobacteria</taxon>
        <taxon>Enterobacterales</taxon>
        <taxon>Morganellaceae</taxon>
        <taxon>Providencia</taxon>
    </lineage>
</organism>
<gene>
    <name evidence="1" type="ORF">NCTC11801_02951</name>
</gene>
<evidence type="ECO:0000313" key="2">
    <source>
        <dbReference type="Proteomes" id="UP000254208"/>
    </source>
</evidence>
<dbReference type="EMBL" id="UGTZ01000001">
    <property type="protein sequence ID" value="SUC31978.1"/>
    <property type="molecule type" value="Genomic_DNA"/>
</dbReference>